<dbReference type="EMBL" id="JACRUM010000005">
    <property type="protein sequence ID" value="MBC5863723.1"/>
    <property type="molecule type" value="Genomic_DNA"/>
</dbReference>
<evidence type="ECO:0000256" key="1">
    <source>
        <dbReference type="SAM" id="SignalP"/>
    </source>
</evidence>
<name>A0ABR7JH80_9FLAO</name>
<dbReference type="RefSeq" id="WP_166136066.1">
    <property type="nucleotide sequence ID" value="NZ_JAAOBY010000004.1"/>
</dbReference>
<feature type="chain" id="PRO_5045321151" evidence="1">
    <location>
        <begin position="19"/>
        <end position="263"/>
    </location>
</feature>
<gene>
    <name evidence="2" type="ORF">H8R26_09835</name>
</gene>
<keyword evidence="1" id="KW-0732">Signal</keyword>
<feature type="signal peptide" evidence="1">
    <location>
        <begin position="1"/>
        <end position="18"/>
    </location>
</feature>
<comment type="caution">
    <text evidence="2">The sequence shown here is derived from an EMBL/GenBank/DDBJ whole genome shotgun (WGS) entry which is preliminary data.</text>
</comment>
<protein>
    <submittedName>
        <fullName evidence="2">Uncharacterized protein</fullName>
    </submittedName>
</protein>
<accession>A0ABR7JH80</accession>
<dbReference type="Proteomes" id="UP000621670">
    <property type="component" value="Unassembled WGS sequence"/>
</dbReference>
<evidence type="ECO:0000313" key="2">
    <source>
        <dbReference type="EMBL" id="MBC5863723.1"/>
    </source>
</evidence>
<reference evidence="2 3" key="1">
    <citation type="submission" date="2020-08" db="EMBL/GenBank/DDBJ databases">
        <title>Description of novel Flavobacterium F-400 isolate.</title>
        <authorList>
            <person name="Saticioglu I."/>
            <person name="Duman M."/>
            <person name="Altun S."/>
        </authorList>
    </citation>
    <scope>NUCLEOTIDE SEQUENCE [LARGE SCALE GENOMIC DNA]</scope>
    <source>
        <strain evidence="2 3">F-400</strain>
    </source>
</reference>
<organism evidence="2 3">
    <name type="scientific">Flavobacterium turcicum</name>
    <dbReference type="NCBI Taxonomy" id="2764718"/>
    <lineage>
        <taxon>Bacteria</taxon>
        <taxon>Pseudomonadati</taxon>
        <taxon>Bacteroidota</taxon>
        <taxon>Flavobacteriia</taxon>
        <taxon>Flavobacteriales</taxon>
        <taxon>Flavobacteriaceae</taxon>
        <taxon>Flavobacterium</taxon>
    </lineage>
</organism>
<keyword evidence="3" id="KW-1185">Reference proteome</keyword>
<evidence type="ECO:0000313" key="3">
    <source>
        <dbReference type="Proteomes" id="UP000621670"/>
    </source>
</evidence>
<sequence length="263" mass="30436">MKKLVFLILFCWATIGFCQNQNPTINKLNTVELDADEFLGYDSLGYLYYIKNNVLSKKKKAEYYNYSNIALGKISDVDLQNPLKLVLFYEDFNTVVTLDNQLNETQKINFSENVFPIVTTAAGLAAQNQLWVFDSNTQQLGLFDYLKNTFKTLAVPFVDRIKFYSSDFNTFYWLDTKNNWFSCDLFGAVTSIGIIPDFDYLALINSYQYIYAKDGKVIFTDLKKQQNTTLEISEKTFVKIYYKDQILSIFTTSGISNYKIIIP</sequence>
<proteinExistence type="predicted"/>